<dbReference type="InterPro" id="IPR050819">
    <property type="entry name" value="Tripeptidyl-peptidase_I"/>
</dbReference>
<dbReference type="GO" id="GO:0046872">
    <property type="term" value="F:metal ion binding"/>
    <property type="evidence" value="ECO:0007669"/>
    <property type="project" value="UniProtKB-UniRule"/>
</dbReference>
<name>A0A4R3M3G7_9HYPH</name>
<dbReference type="RefSeq" id="WP_132031028.1">
    <property type="nucleotide sequence ID" value="NZ_SMAI01000004.1"/>
</dbReference>
<protein>
    <recommendedName>
        <fullName evidence="2">Peptidase S53 domain-containing protein</fullName>
    </recommendedName>
</protein>
<keyword evidence="4" id="KW-1185">Reference proteome</keyword>
<dbReference type="InterPro" id="IPR025193">
    <property type="entry name" value="DUF4114"/>
</dbReference>
<feature type="binding site" evidence="1">
    <location>
        <position position="608"/>
    </location>
    <ligand>
        <name>Ca(2+)</name>
        <dbReference type="ChEBI" id="CHEBI:29108"/>
    </ligand>
</feature>
<dbReference type="GO" id="GO:0004252">
    <property type="term" value="F:serine-type endopeptidase activity"/>
    <property type="evidence" value="ECO:0007669"/>
    <property type="project" value="UniProtKB-UniRule"/>
</dbReference>
<feature type="domain" description="Peptidase S53" evidence="2">
    <location>
        <begin position="214"/>
        <end position="664"/>
    </location>
</feature>
<keyword evidence="1" id="KW-0645">Protease</keyword>
<dbReference type="InterPro" id="IPR036852">
    <property type="entry name" value="Peptidase_S8/S53_dom_sf"/>
</dbReference>
<dbReference type="PANTHER" id="PTHR14218">
    <property type="entry name" value="PROTEASE S8 TRIPEPTIDYL PEPTIDASE I CLN2"/>
    <property type="match status" value="1"/>
</dbReference>
<evidence type="ECO:0000256" key="1">
    <source>
        <dbReference type="PROSITE-ProRule" id="PRU01032"/>
    </source>
</evidence>
<dbReference type="PROSITE" id="PS51695">
    <property type="entry name" value="SEDOLISIN"/>
    <property type="match status" value="1"/>
</dbReference>
<feature type="active site" description="Charge relay system" evidence="1">
    <location>
        <position position="295"/>
    </location>
</feature>
<organism evidence="3 4">
    <name type="scientific">Aquabacter spiritensis</name>
    <dbReference type="NCBI Taxonomy" id="933073"/>
    <lineage>
        <taxon>Bacteria</taxon>
        <taxon>Pseudomonadati</taxon>
        <taxon>Pseudomonadota</taxon>
        <taxon>Alphaproteobacteria</taxon>
        <taxon>Hyphomicrobiales</taxon>
        <taxon>Xanthobacteraceae</taxon>
        <taxon>Aquabacter</taxon>
    </lineage>
</organism>
<dbReference type="InterPro" id="IPR030400">
    <property type="entry name" value="Sedolisin_dom"/>
</dbReference>
<reference evidence="3 4" key="1">
    <citation type="submission" date="2019-03" db="EMBL/GenBank/DDBJ databases">
        <title>Genomic Encyclopedia of Type Strains, Phase IV (KMG-IV): sequencing the most valuable type-strain genomes for metagenomic binning, comparative biology and taxonomic classification.</title>
        <authorList>
            <person name="Goeker M."/>
        </authorList>
    </citation>
    <scope>NUCLEOTIDE SEQUENCE [LARGE SCALE GENOMIC DNA]</scope>
    <source>
        <strain evidence="3 4">DSM 9035</strain>
    </source>
</reference>
<dbReference type="EMBL" id="SMAI01000004">
    <property type="protein sequence ID" value="TCT05705.1"/>
    <property type="molecule type" value="Genomic_DNA"/>
</dbReference>
<gene>
    <name evidence="3" type="ORF">EDC64_104265</name>
</gene>
<feature type="binding site" evidence="1">
    <location>
        <position position="644"/>
    </location>
    <ligand>
        <name>Ca(2+)</name>
        <dbReference type="ChEBI" id="CHEBI:29108"/>
    </ligand>
</feature>
<proteinExistence type="predicted"/>
<dbReference type="Proteomes" id="UP000294664">
    <property type="component" value="Unassembled WGS sequence"/>
</dbReference>
<feature type="active site" description="Charge relay system" evidence="1">
    <location>
        <position position="291"/>
    </location>
</feature>
<dbReference type="OrthoDB" id="9002785at2"/>
<keyword evidence="1" id="KW-0720">Serine protease</keyword>
<comment type="cofactor">
    <cofactor evidence="1">
        <name>Ca(2+)</name>
        <dbReference type="ChEBI" id="CHEBI:29108"/>
    </cofactor>
    <text evidence="1">Binds 1 Ca(2+) ion per subunit.</text>
</comment>
<dbReference type="PANTHER" id="PTHR14218:SF15">
    <property type="entry name" value="TRIPEPTIDYL-PEPTIDASE 1"/>
    <property type="match status" value="1"/>
</dbReference>
<dbReference type="AlphaFoldDB" id="A0A4R3M3G7"/>
<feature type="active site" description="Charge relay system" evidence="1">
    <location>
        <position position="562"/>
    </location>
</feature>
<feature type="binding site" evidence="1">
    <location>
        <position position="642"/>
    </location>
    <ligand>
        <name>Ca(2+)</name>
        <dbReference type="ChEBI" id="CHEBI:29108"/>
    </ligand>
</feature>
<dbReference type="GO" id="GO:0006508">
    <property type="term" value="P:proteolysis"/>
    <property type="evidence" value="ECO:0007669"/>
    <property type="project" value="UniProtKB-KW"/>
</dbReference>
<accession>A0A4R3M3G7</accession>
<dbReference type="Gene3D" id="3.40.50.200">
    <property type="entry name" value="Peptidase S8/S53 domain"/>
    <property type="match status" value="1"/>
</dbReference>
<keyword evidence="1" id="KW-0479">Metal-binding</keyword>
<feature type="binding site" evidence="1">
    <location>
        <position position="607"/>
    </location>
    <ligand>
        <name>Ca(2+)</name>
        <dbReference type="ChEBI" id="CHEBI:29108"/>
    </ligand>
</feature>
<dbReference type="Pfam" id="PF13448">
    <property type="entry name" value="DUF4114"/>
    <property type="match status" value="1"/>
</dbReference>
<keyword evidence="1" id="KW-0378">Hydrolase</keyword>
<dbReference type="GO" id="GO:0008240">
    <property type="term" value="F:tripeptidyl-peptidase activity"/>
    <property type="evidence" value="ECO:0007669"/>
    <property type="project" value="TreeGrafter"/>
</dbReference>
<evidence type="ECO:0000259" key="2">
    <source>
        <dbReference type="PROSITE" id="PS51695"/>
    </source>
</evidence>
<dbReference type="SUPFAM" id="SSF52743">
    <property type="entry name" value="Subtilisin-like"/>
    <property type="match status" value="1"/>
</dbReference>
<evidence type="ECO:0000313" key="3">
    <source>
        <dbReference type="EMBL" id="TCT05705.1"/>
    </source>
</evidence>
<keyword evidence="1" id="KW-0106">Calcium</keyword>
<dbReference type="CDD" id="cd04056">
    <property type="entry name" value="Peptidases_S53"/>
    <property type="match status" value="1"/>
</dbReference>
<sequence>MAYSEIANSTFLDLAGYRVTEATTVIDAYGFPPADVTVAPAAGFLGFNVALVLDRYTSETSLLAESWGMRQQTLAELNSSGELWDVYGADKVKYGEVTDHLTNTLGLTILDASNSNYVSSAESRTIWVEINSPSDFSSLFGTDLYLYLNPSDTSDFLYFWNGNLSLEESWDVEGLWVDTGIEVPPSNFVPGVEGALTQGWQSPGNGAVGNQPMLAPQDIANDLYNFPLANFDVETGLIGLIEPGIGSAVNGATTFDERLETYLSGIGVAGTGTVTTQGADGQTMESGGGGERSLDIAVAASINPNSDIRLYVGSGETDATGNAQASTFTAIQSAIWDTAYNPGVLSSSFGDYQSMSPDSPFYWAYRQLFIDAALRNQTVFDALGDGGSGNELGNGLTNLAYNETSPYVVMVGGTAISNLSSAKDDPTLTLSTNIVQQALAGDPATIWQLVSGGLTVLPADLSNLQVFLEAVWNQYYVSGTNITTLGYFEGGYTENTTTSGGVDPTQPTPSYQLAYGLNPVTADPSAESGRGAPDVAANAGGNTAYLVPDGNMEGTGPSGGTSAATPLWASLAVQINTIFNDQGLPNLGYMNDLLYIVSAVAPGAFNDVTIGNNMSSFTVGGAYTTGGESVNPTNFGYEAGEGYDYVSGLGTPNGVLLARALTTLAHSQMYFPDVPNVLDIGIGPNWISGATQSLLFQPTLTADETWSVSLGGSAVSFSGGPSGAYAWTNQFAQQSLQADFAADLVTMFDRYAHGQVYQAELAYNTSVEVTMGGTETDQPQALLTSPYGFVDFVSDGGDGSVQVARPVAIATTALGADDQDVVVRMRQNGMNDISVLFYEVDDLSGAIGGVDPGEAGYAAAVAGRAYQTGGGATWIAGEGYGQYSQTEIVGVDGGDLIAMSLTSGGHTYYAFAAANEQVDGQSVAHLWNYGLNTWGWEDLYGGGDQDFNDLVVQLDFTSTAGAEYLV</sequence>
<comment type="caution">
    <text evidence="3">The sequence shown here is derived from an EMBL/GenBank/DDBJ whole genome shotgun (WGS) entry which is preliminary data.</text>
</comment>
<evidence type="ECO:0000313" key="4">
    <source>
        <dbReference type="Proteomes" id="UP000294664"/>
    </source>
</evidence>